<keyword evidence="3 5" id="KW-1133">Transmembrane helix</keyword>
<evidence type="ECO:0000313" key="7">
    <source>
        <dbReference type="Proteomes" id="UP000095229"/>
    </source>
</evidence>
<feature type="transmembrane region" description="Helical" evidence="5">
    <location>
        <begin position="9"/>
        <end position="26"/>
    </location>
</feature>
<keyword evidence="7" id="KW-1185">Reference proteome</keyword>
<evidence type="ECO:0000313" key="6">
    <source>
        <dbReference type="EMBL" id="OEH45783.1"/>
    </source>
</evidence>
<protein>
    <recommendedName>
        <fullName evidence="8">Steroid 5-alpha reductase C-terminal domain-containing protein</fullName>
    </recommendedName>
</protein>
<dbReference type="Proteomes" id="UP000095229">
    <property type="component" value="Unassembled WGS sequence"/>
</dbReference>
<evidence type="ECO:0000256" key="4">
    <source>
        <dbReference type="ARBA" id="ARBA00023136"/>
    </source>
</evidence>
<dbReference type="RefSeq" id="WP_058518778.1">
    <property type="nucleotide sequence ID" value="NZ_CAAAIE010000001.1"/>
</dbReference>
<sequence>MIKKYLDKFVAVQAGISLAILVLTPIARLHSFVLQTVGFLLLVIGFLIFIIAVKQLGTAFTPVVTPIKNAQLITSGIYRVVRHPIYTGLVTLAIGWSIFWGSPFSFLASLGLIIFFHFKTKKEEMLLSEKYPEYAKYKAKVKNKIIPFIY</sequence>
<dbReference type="PATRIC" id="fig|45071.6.peg.3311"/>
<dbReference type="Gene3D" id="1.20.120.1630">
    <property type="match status" value="1"/>
</dbReference>
<dbReference type="PANTHER" id="PTHR12714:SF9">
    <property type="entry name" value="PROTEIN-S-ISOPRENYLCYSTEINE O-METHYLTRANSFERASE"/>
    <property type="match status" value="1"/>
</dbReference>
<reference evidence="6 7" key="1">
    <citation type="submission" date="2016-02" db="EMBL/GenBank/DDBJ databases">
        <title>Secondary metabolites in Legionella.</title>
        <authorList>
            <person name="Tobias N.J."/>
            <person name="Bode H.B."/>
        </authorList>
    </citation>
    <scope>NUCLEOTIDE SEQUENCE [LARGE SCALE GENOMIC DNA]</scope>
    <source>
        <strain evidence="6 7">DSM 19216</strain>
    </source>
</reference>
<dbReference type="GO" id="GO:0012505">
    <property type="term" value="C:endomembrane system"/>
    <property type="evidence" value="ECO:0007669"/>
    <property type="project" value="UniProtKB-SubCell"/>
</dbReference>
<comment type="caution">
    <text evidence="6">The sequence shown here is derived from an EMBL/GenBank/DDBJ whole genome shotgun (WGS) entry which is preliminary data.</text>
</comment>
<gene>
    <name evidence="6" type="ORF">lpari_03296</name>
</gene>
<keyword evidence="2 5" id="KW-0812">Transmembrane</keyword>
<dbReference type="EMBL" id="LSOG01000088">
    <property type="protein sequence ID" value="OEH45783.1"/>
    <property type="molecule type" value="Genomic_DNA"/>
</dbReference>
<proteinExistence type="predicted"/>
<keyword evidence="4 5" id="KW-0472">Membrane</keyword>
<evidence type="ECO:0000256" key="2">
    <source>
        <dbReference type="ARBA" id="ARBA00022692"/>
    </source>
</evidence>
<dbReference type="GO" id="GO:0016740">
    <property type="term" value="F:transferase activity"/>
    <property type="evidence" value="ECO:0007669"/>
    <property type="project" value="UniProtKB-ARBA"/>
</dbReference>
<evidence type="ECO:0008006" key="8">
    <source>
        <dbReference type="Google" id="ProtNLM"/>
    </source>
</evidence>
<evidence type="ECO:0000256" key="3">
    <source>
        <dbReference type="ARBA" id="ARBA00022989"/>
    </source>
</evidence>
<organism evidence="6 7">
    <name type="scientific">Legionella parisiensis</name>
    <dbReference type="NCBI Taxonomy" id="45071"/>
    <lineage>
        <taxon>Bacteria</taxon>
        <taxon>Pseudomonadati</taxon>
        <taxon>Pseudomonadota</taxon>
        <taxon>Gammaproteobacteria</taxon>
        <taxon>Legionellales</taxon>
        <taxon>Legionellaceae</taxon>
        <taxon>Legionella</taxon>
    </lineage>
</organism>
<feature type="transmembrane region" description="Helical" evidence="5">
    <location>
        <begin position="93"/>
        <end position="118"/>
    </location>
</feature>
<feature type="transmembrane region" description="Helical" evidence="5">
    <location>
        <begin position="32"/>
        <end position="53"/>
    </location>
</feature>
<name>A0A1E5JN52_9GAMM</name>
<evidence type="ECO:0000256" key="1">
    <source>
        <dbReference type="ARBA" id="ARBA00004127"/>
    </source>
</evidence>
<accession>A0A1E5JN52</accession>
<dbReference type="OrthoDB" id="9789029at2"/>
<dbReference type="PANTHER" id="PTHR12714">
    <property type="entry name" value="PROTEIN-S ISOPRENYLCYSTEINE O-METHYLTRANSFERASE"/>
    <property type="match status" value="1"/>
</dbReference>
<dbReference type="InterPro" id="IPR007318">
    <property type="entry name" value="Phopholipid_MeTrfase"/>
</dbReference>
<evidence type="ECO:0000256" key="5">
    <source>
        <dbReference type="SAM" id="Phobius"/>
    </source>
</evidence>
<dbReference type="AlphaFoldDB" id="A0A1E5JN52"/>
<comment type="subcellular location">
    <subcellularLocation>
        <location evidence="1">Endomembrane system</location>
        <topology evidence="1">Multi-pass membrane protein</topology>
    </subcellularLocation>
</comment>
<dbReference type="Pfam" id="PF04191">
    <property type="entry name" value="PEMT"/>
    <property type="match status" value="1"/>
</dbReference>